<evidence type="ECO:0000313" key="2">
    <source>
        <dbReference type="Proteomes" id="UP000616151"/>
    </source>
</evidence>
<sequence>MNAKKKFDHSNDLVLLPLGGVGEIGMNCYCYGIGPADDREWLMVDLGVKFGDETEPGIDIVLPELGYIIGERRRLSGLVLTHAHEDHLGAVAWLWPQLKCPVYCTPFAAQILAGKLKERGLDEDVPVHVKPVGSRFEVGSFTVEMVSVNHSIPEPAALFIETKQGRVLHSGDWKIDRTPMMGGHFDEKRFREIGEMGVDALVCDSTNVFREGFSVSEAEVAATLDRIVSEAKNRIAITTFASHVERISSAVAAARKAGREVVIAGRAMRQTIEAARTCGYLRDAGAFLDEEAFGYLPPDKIMLLCTGSQGEPRAAIARIAEDTHPAIALDDGDLVVFSSKTIPGNEKAVSAVHNNLARLGIDVITSDDALVHTSGHPRQDELKLLYSWLKPRALIPMHGEPRHLLRHLELGEEAGIEETVMAENGDLIRLYPGPVQIVDEAPAGRLHVDGKLIVPVVEGPAKFRRKLSFVGIVVASLVVDRKGSLVSDIEIIADGLPAGLEERLRDAAETAFESMPRPRRASDDTVTETLRTAIRRAADAEWGKKPICRILLHRL</sequence>
<gene>
    <name evidence="1" type="ORF">JHL16_07735</name>
</gene>
<dbReference type="EMBL" id="JAENHL010000006">
    <property type="protein sequence ID" value="MBK1866241.1"/>
    <property type="molecule type" value="Genomic_DNA"/>
</dbReference>
<protein>
    <submittedName>
        <fullName evidence="1">Ribonuclease J</fullName>
    </submittedName>
</protein>
<organism evidence="1 2">
    <name type="scientific">Taklimakanibacter albus</name>
    <dbReference type="NCBI Taxonomy" id="2800327"/>
    <lineage>
        <taxon>Bacteria</taxon>
        <taxon>Pseudomonadati</taxon>
        <taxon>Pseudomonadota</taxon>
        <taxon>Alphaproteobacteria</taxon>
        <taxon>Hyphomicrobiales</taxon>
        <taxon>Aestuariivirgaceae</taxon>
        <taxon>Taklimakanibacter</taxon>
    </lineage>
</organism>
<keyword evidence="2" id="KW-1185">Reference proteome</keyword>
<accession>A0ACC5R1A7</accession>
<evidence type="ECO:0000313" key="1">
    <source>
        <dbReference type="EMBL" id="MBK1866241.1"/>
    </source>
</evidence>
<reference evidence="1" key="1">
    <citation type="submission" date="2021-01" db="EMBL/GenBank/DDBJ databases">
        <authorList>
            <person name="Sun Q."/>
        </authorList>
    </citation>
    <scope>NUCLEOTIDE SEQUENCE</scope>
    <source>
        <strain evidence="1">YIM B02566</strain>
    </source>
</reference>
<comment type="caution">
    <text evidence="1">The sequence shown here is derived from an EMBL/GenBank/DDBJ whole genome shotgun (WGS) entry which is preliminary data.</text>
</comment>
<proteinExistence type="predicted"/>
<dbReference type="Proteomes" id="UP000616151">
    <property type="component" value="Unassembled WGS sequence"/>
</dbReference>
<name>A0ACC5R1A7_9HYPH</name>